<keyword evidence="3" id="KW-0732">Signal</keyword>
<dbReference type="PROSITE" id="PS51125">
    <property type="entry name" value="NHL"/>
    <property type="match status" value="1"/>
</dbReference>
<dbReference type="InterPro" id="IPR011042">
    <property type="entry name" value="6-blade_b-propeller_TolB-like"/>
</dbReference>
<evidence type="ECO:0000256" key="2">
    <source>
        <dbReference type="PROSITE-ProRule" id="PRU00504"/>
    </source>
</evidence>
<dbReference type="EMBL" id="JAOPGA020000332">
    <property type="protein sequence ID" value="KAL0478221.1"/>
    <property type="molecule type" value="Genomic_DNA"/>
</dbReference>
<feature type="signal peptide" evidence="3">
    <location>
        <begin position="1"/>
        <end position="17"/>
    </location>
</feature>
<evidence type="ECO:0000313" key="5">
    <source>
        <dbReference type="Proteomes" id="UP001431209"/>
    </source>
</evidence>
<sequence>MSWFIIILLLVILEACAQVPINTFAGAEPSYSGENIRGTTSLVSPRAVTYDRENNILYFTNNFRIQMLNLTTGNVSTLAGNNMNAYNGEDIPAASAQFFYPSDVAVDNENKLIYIAELLNHRVRVLNQSSGLVSTFAGTTGSGYNGDNILAKNAMLNAPSSVGLDGDLVYIADRNNHRIRVVDRRTGYITTFAGSVSGFLDNVLATNASLYSPSTLSIDRINNLVYISDTYNNRIRMVNRTSGYISTIAGRTAATYGGDNGLAINAYLNRPYGVAVDMINNLVYIADSSNHRVRVVNRTSGIITTFAGTGSGGYNLDNTNAKSALINNPIGVTVDHINDCVYIADSGNYRLRSVRRSNLNINTVVGSGSIYYDGDGNLATLSHINQPHGVATDSINNLVYIADTYNRLIRVVDRSNGLLTTFAGNGQGAFNGDNIIATNANFGELTWLEVDSINNLVYIADAGFNRIRFVNRTSGRINTIAGTTTAGYNNDSILASSAKLNRPFSLAVDSINNLVYISDSGNHRVRVVDRSTGYITTVAGTGIAGYNGDDIPATSAHLNEPIGLALDSTKNLLYIADSSNLRIRILNLTSGNISSLLYGVGLPYGIALDVVNNVAFVSEYIYNRVSAIDTNTGYMIIIAGSGSSTRLS</sequence>
<dbReference type="Proteomes" id="UP001431209">
    <property type="component" value="Unassembled WGS sequence"/>
</dbReference>
<dbReference type="InterPro" id="IPR000033">
    <property type="entry name" value="LDLR_classB_rpt"/>
</dbReference>
<dbReference type="PANTHER" id="PTHR46388">
    <property type="entry name" value="NHL REPEAT-CONTAINING PROTEIN 2"/>
    <property type="match status" value="1"/>
</dbReference>
<comment type="caution">
    <text evidence="4">The sequence shown here is derived from an EMBL/GenBank/DDBJ whole genome shotgun (WGS) entry which is preliminary data.</text>
</comment>
<dbReference type="SMART" id="SM00135">
    <property type="entry name" value="LY"/>
    <property type="match status" value="9"/>
</dbReference>
<accession>A0AAW2YN40</accession>
<keyword evidence="1" id="KW-0677">Repeat</keyword>
<feature type="chain" id="PRO_5043777855" evidence="3">
    <location>
        <begin position="18"/>
        <end position="648"/>
    </location>
</feature>
<dbReference type="PANTHER" id="PTHR46388:SF2">
    <property type="entry name" value="NHL REPEAT-CONTAINING PROTEIN 2"/>
    <property type="match status" value="1"/>
</dbReference>
<dbReference type="Gene3D" id="2.120.10.30">
    <property type="entry name" value="TolB, C-terminal domain"/>
    <property type="match status" value="8"/>
</dbReference>
<protein>
    <submittedName>
        <fullName evidence="4">NHL repeat-containing protein</fullName>
    </submittedName>
</protein>
<dbReference type="AlphaFoldDB" id="A0AAW2YN40"/>
<proteinExistence type="predicted"/>
<reference evidence="4 5" key="1">
    <citation type="submission" date="2024-03" db="EMBL/GenBank/DDBJ databases">
        <title>The Acrasis kona genome and developmental transcriptomes reveal deep origins of eukaryotic multicellular pathways.</title>
        <authorList>
            <person name="Sheikh S."/>
            <person name="Fu C.-J."/>
            <person name="Brown M.W."/>
            <person name="Baldauf S.L."/>
        </authorList>
    </citation>
    <scope>NUCLEOTIDE SEQUENCE [LARGE SCALE GENOMIC DNA]</scope>
    <source>
        <strain evidence="4 5">ATCC MYA-3509</strain>
    </source>
</reference>
<evidence type="ECO:0000256" key="3">
    <source>
        <dbReference type="SAM" id="SignalP"/>
    </source>
</evidence>
<feature type="repeat" description="NHL" evidence="2">
    <location>
        <begin position="500"/>
        <end position="531"/>
    </location>
</feature>
<gene>
    <name evidence="4" type="ORF">AKO1_001365</name>
</gene>
<dbReference type="SUPFAM" id="SSF63825">
    <property type="entry name" value="YWTD domain"/>
    <property type="match status" value="1"/>
</dbReference>
<keyword evidence="5" id="KW-1185">Reference proteome</keyword>
<dbReference type="Pfam" id="PF01436">
    <property type="entry name" value="NHL"/>
    <property type="match status" value="3"/>
</dbReference>
<dbReference type="SUPFAM" id="SSF101898">
    <property type="entry name" value="NHL repeat"/>
    <property type="match status" value="1"/>
</dbReference>
<name>A0AAW2YN40_9EUKA</name>
<dbReference type="InterPro" id="IPR001258">
    <property type="entry name" value="NHL_repeat"/>
</dbReference>
<organism evidence="4 5">
    <name type="scientific">Acrasis kona</name>
    <dbReference type="NCBI Taxonomy" id="1008807"/>
    <lineage>
        <taxon>Eukaryota</taxon>
        <taxon>Discoba</taxon>
        <taxon>Heterolobosea</taxon>
        <taxon>Tetramitia</taxon>
        <taxon>Eutetramitia</taxon>
        <taxon>Acrasidae</taxon>
        <taxon>Acrasis</taxon>
    </lineage>
</organism>
<evidence type="ECO:0000313" key="4">
    <source>
        <dbReference type="EMBL" id="KAL0478221.1"/>
    </source>
</evidence>
<evidence type="ECO:0000256" key="1">
    <source>
        <dbReference type="ARBA" id="ARBA00022737"/>
    </source>
</evidence>